<evidence type="ECO:0000256" key="6">
    <source>
        <dbReference type="ARBA" id="ARBA00030036"/>
    </source>
</evidence>
<proteinExistence type="evidence at transcript level"/>
<evidence type="ECO:0000256" key="7">
    <source>
        <dbReference type="SAM" id="Coils"/>
    </source>
</evidence>
<dbReference type="InterPro" id="IPR007648">
    <property type="entry name" value="ATPase_inhibitor_mt"/>
</dbReference>
<feature type="chain" id="PRO_5001521569" description="ATP synthase F1 subunit epsilon" evidence="9">
    <location>
        <begin position="20"/>
        <end position="133"/>
    </location>
</feature>
<feature type="region of interest" description="Disordered" evidence="8">
    <location>
        <begin position="51"/>
        <end position="74"/>
    </location>
</feature>
<dbReference type="FunFam" id="1.20.5.500:FF:000007">
    <property type="entry name" value="ATPase inhibitor, putative"/>
    <property type="match status" value="1"/>
</dbReference>
<dbReference type="PANTHER" id="PTHR48417:SF1">
    <property type="entry name" value="ATP SYNTHASE F1 SUBUNIT EPSILON"/>
    <property type="match status" value="1"/>
</dbReference>
<evidence type="ECO:0000256" key="1">
    <source>
        <dbReference type="ARBA" id="ARBA00004173"/>
    </source>
</evidence>
<evidence type="ECO:0000256" key="4">
    <source>
        <dbReference type="ARBA" id="ARBA00023054"/>
    </source>
</evidence>
<comment type="subcellular location">
    <subcellularLocation>
        <location evidence="1">Mitochondrion</location>
    </subcellularLocation>
</comment>
<feature type="compositionally biased region" description="Gly residues" evidence="8">
    <location>
        <begin position="54"/>
        <end position="67"/>
    </location>
</feature>
<keyword evidence="4 7" id="KW-0175">Coiled coil</keyword>
<dbReference type="Pfam" id="PF04568">
    <property type="entry name" value="IATP"/>
    <property type="match status" value="1"/>
</dbReference>
<accession>A0A023G2Q2</accession>
<evidence type="ECO:0000256" key="3">
    <source>
        <dbReference type="ARBA" id="ARBA00022946"/>
    </source>
</evidence>
<dbReference type="EMBL" id="GBBL01000120">
    <property type="protein sequence ID" value="JAC27200.1"/>
    <property type="molecule type" value="mRNA"/>
</dbReference>
<feature type="signal peptide" evidence="9">
    <location>
        <begin position="1"/>
        <end position="19"/>
    </location>
</feature>
<keyword evidence="3" id="KW-0809">Transit peptide</keyword>
<protein>
    <recommendedName>
        <fullName evidence="6">ATP synthase F1 subunit epsilon</fullName>
    </recommendedName>
</protein>
<dbReference type="GO" id="GO:0005739">
    <property type="term" value="C:mitochondrion"/>
    <property type="evidence" value="ECO:0007669"/>
    <property type="project" value="UniProtKB-SubCell"/>
</dbReference>
<feature type="coiled-coil region" evidence="7">
    <location>
        <begin position="99"/>
        <end position="133"/>
    </location>
</feature>
<name>A0A023G2Q2_AMBPA</name>
<keyword evidence="9" id="KW-0732">Signal</keyword>
<evidence type="ECO:0000256" key="5">
    <source>
        <dbReference type="ARBA" id="ARBA00023128"/>
    </source>
</evidence>
<reference evidence="10" key="1">
    <citation type="submission" date="2014-03" db="EMBL/GenBank/DDBJ databases">
        <title>The sialotranscriptome of Amblyomma triste, Amblyomma parvum and Amblyomma cajennense ticks, uncovered by 454-based RNA-seq.</title>
        <authorList>
            <person name="Garcia G.R."/>
            <person name="Gardinassi L.G."/>
            <person name="Ribeiro J.M."/>
            <person name="Anatrielo E."/>
            <person name="Ferreira B.R."/>
            <person name="Moreira H.N."/>
            <person name="Mafra C."/>
            <person name="Olegario M.M."/>
            <person name="Szabo P.J."/>
            <person name="Miranda-Santos I.K."/>
            <person name="Maruyama S.R."/>
        </authorList>
    </citation>
    <scope>NUCLEOTIDE SEQUENCE</scope>
    <source>
        <strain evidence="10">Araguapaz</strain>
        <tissue evidence="10">Salivary glands</tissue>
    </source>
</reference>
<dbReference type="GO" id="GO:0042030">
    <property type="term" value="F:ATPase inhibitor activity"/>
    <property type="evidence" value="ECO:0007669"/>
    <property type="project" value="InterPro"/>
</dbReference>
<evidence type="ECO:0000256" key="9">
    <source>
        <dbReference type="SAM" id="SignalP"/>
    </source>
</evidence>
<evidence type="ECO:0000256" key="2">
    <source>
        <dbReference type="ARBA" id="ARBA00010901"/>
    </source>
</evidence>
<dbReference type="PANTHER" id="PTHR48417">
    <property type="entry name" value="ATP SYNTHASE F1 SUBUNIT EPSILON"/>
    <property type="match status" value="1"/>
</dbReference>
<keyword evidence="5" id="KW-0496">Mitochondrion</keyword>
<sequence>SSFLFSSLLSTCVPSAIVPLPPCLCSLCTHALRNIKILPCLSQARFLESQSGEWGSGSGKGGGGGGSVREAGGAFGKMEAAREEEYFRKLQNQQIDMLKSHIEDEIKQHEKLIKQHQEEIDRHKKKIRDLKEH</sequence>
<organism evidence="10">
    <name type="scientific">Amblyomma parvum</name>
    <name type="common">South American tick</name>
    <dbReference type="NCBI Taxonomy" id="251391"/>
    <lineage>
        <taxon>Eukaryota</taxon>
        <taxon>Metazoa</taxon>
        <taxon>Ecdysozoa</taxon>
        <taxon>Arthropoda</taxon>
        <taxon>Chelicerata</taxon>
        <taxon>Arachnida</taxon>
        <taxon>Acari</taxon>
        <taxon>Parasitiformes</taxon>
        <taxon>Ixodida</taxon>
        <taxon>Ixodoidea</taxon>
        <taxon>Ixodidae</taxon>
        <taxon>Amblyomminae</taxon>
        <taxon>Amblyomma</taxon>
    </lineage>
</organism>
<evidence type="ECO:0000313" key="10">
    <source>
        <dbReference type="EMBL" id="JAC27200.1"/>
    </source>
</evidence>
<dbReference type="SUPFAM" id="SSF64602">
    <property type="entry name" value="F1 ATPase inhibitor, IF1, C-terminal domain"/>
    <property type="match status" value="1"/>
</dbReference>
<feature type="non-terminal residue" evidence="10">
    <location>
        <position position="1"/>
    </location>
</feature>
<evidence type="ECO:0000256" key="8">
    <source>
        <dbReference type="SAM" id="MobiDB-lite"/>
    </source>
</evidence>
<comment type="similarity">
    <text evidence="2">Belongs to the ATPase inhibitor family.</text>
</comment>
<dbReference type="AlphaFoldDB" id="A0A023G2Q2"/>
<dbReference type="Gene3D" id="1.20.5.500">
    <property type="entry name" value="Single helix bin"/>
    <property type="match status" value="2"/>
</dbReference>